<dbReference type="Proteomes" id="UP001341840">
    <property type="component" value="Unassembled WGS sequence"/>
</dbReference>
<evidence type="ECO:0000313" key="2">
    <source>
        <dbReference type="EMBL" id="MED6138862.1"/>
    </source>
</evidence>
<organism evidence="2 3">
    <name type="scientific">Stylosanthes scabra</name>
    <dbReference type="NCBI Taxonomy" id="79078"/>
    <lineage>
        <taxon>Eukaryota</taxon>
        <taxon>Viridiplantae</taxon>
        <taxon>Streptophyta</taxon>
        <taxon>Embryophyta</taxon>
        <taxon>Tracheophyta</taxon>
        <taxon>Spermatophyta</taxon>
        <taxon>Magnoliopsida</taxon>
        <taxon>eudicotyledons</taxon>
        <taxon>Gunneridae</taxon>
        <taxon>Pentapetalae</taxon>
        <taxon>rosids</taxon>
        <taxon>fabids</taxon>
        <taxon>Fabales</taxon>
        <taxon>Fabaceae</taxon>
        <taxon>Papilionoideae</taxon>
        <taxon>50 kb inversion clade</taxon>
        <taxon>dalbergioids sensu lato</taxon>
        <taxon>Dalbergieae</taxon>
        <taxon>Pterocarpus clade</taxon>
        <taxon>Stylosanthes</taxon>
    </lineage>
</organism>
<evidence type="ECO:0000256" key="1">
    <source>
        <dbReference type="SAM" id="MobiDB-lite"/>
    </source>
</evidence>
<accession>A0ABU6SQY5</accession>
<comment type="caution">
    <text evidence="2">The sequence shown here is derived from an EMBL/GenBank/DDBJ whole genome shotgun (WGS) entry which is preliminary data.</text>
</comment>
<proteinExistence type="predicted"/>
<protein>
    <submittedName>
        <fullName evidence="2">Uncharacterized protein</fullName>
    </submittedName>
</protein>
<reference evidence="2 3" key="1">
    <citation type="journal article" date="2023" name="Plants (Basel)">
        <title>Bridging the Gap: Combining Genomics and Transcriptomics Approaches to Understand Stylosanthes scabra, an Orphan Legume from the Brazilian Caatinga.</title>
        <authorList>
            <person name="Ferreira-Neto J.R.C."/>
            <person name="da Silva M.D."/>
            <person name="Binneck E."/>
            <person name="de Melo N.F."/>
            <person name="da Silva R.H."/>
            <person name="de Melo A.L.T.M."/>
            <person name="Pandolfi V."/>
            <person name="Bustamante F.O."/>
            <person name="Brasileiro-Vidal A.C."/>
            <person name="Benko-Iseppon A.M."/>
        </authorList>
    </citation>
    <scope>NUCLEOTIDE SEQUENCE [LARGE SCALE GENOMIC DNA]</scope>
    <source>
        <tissue evidence="2">Leaves</tissue>
    </source>
</reference>
<sequence length="115" mass="12828">MTNRTADTFGRYCGTTDARLHSSPGHTQRKELKPPESLDRNNLQHASPLSKPELAPEKSEIYGVRIPNPWILSELTRSVIVANPTGPVLVPNHYRTHFAEDDTLIAPNAYVLISK</sequence>
<feature type="region of interest" description="Disordered" evidence="1">
    <location>
        <begin position="1"/>
        <end position="58"/>
    </location>
</feature>
<keyword evidence="3" id="KW-1185">Reference proteome</keyword>
<dbReference type="EMBL" id="JASCZI010061498">
    <property type="protein sequence ID" value="MED6138862.1"/>
    <property type="molecule type" value="Genomic_DNA"/>
</dbReference>
<name>A0ABU6SQY5_9FABA</name>
<gene>
    <name evidence="2" type="ORF">PIB30_078426</name>
</gene>
<feature type="compositionally biased region" description="Basic and acidic residues" evidence="1">
    <location>
        <begin position="28"/>
        <end position="39"/>
    </location>
</feature>
<evidence type="ECO:0000313" key="3">
    <source>
        <dbReference type="Proteomes" id="UP001341840"/>
    </source>
</evidence>